<dbReference type="InterPro" id="IPR003439">
    <property type="entry name" value="ABC_transporter-like_ATP-bd"/>
</dbReference>
<feature type="domain" description="ABC transporter" evidence="4">
    <location>
        <begin position="25"/>
        <end position="258"/>
    </location>
</feature>
<name>A0A5D4SXI4_9BACI</name>
<protein>
    <submittedName>
        <fullName evidence="5">ATP-binding cassette domain-containing protein</fullName>
    </submittedName>
</protein>
<dbReference type="Proteomes" id="UP000322524">
    <property type="component" value="Unassembled WGS sequence"/>
</dbReference>
<dbReference type="RefSeq" id="WP_148988500.1">
    <property type="nucleotide sequence ID" value="NZ_VTEV01000005.1"/>
</dbReference>
<reference evidence="5 6" key="1">
    <citation type="submission" date="2019-08" db="EMBL/GenBank/DDBJ databases">
        <title>Bacillus genomes from the desert of Cuatro Cienegas, Coahuila.</title>
        <authorList>
            <person name="Olmedo-Alvarez G."/>
        </authorList>
    </citation>
    <scope>NUCLEOTIDE SEQUENCE [LARGE SCALE GENOMIC DNA]</scope>
    <source>
        <strain evidence="5 6">CH28_1T</strain>
    </source>
</reference>
<dbReference type="GO" id="GO:0016887">
    <property type="term" value="F:ATP hydrolysis activity"/>
    <property type="evidence" value="ECO:0007669"/>
    <property type="project" value="InterPro"/>
</dbReference>
<dbReference type="PANTHER" id="PTHR42711">
    <property type="entry name" value="ABC TRANSPORTER ATP-BINDING PROTEIN"/>
    <property type="match status" value="1"/>
</dbReference>
<evidence type="ECO:0000313" key="6">
    <source>
        <dbReference type="Proteomes" id="UP000322524"/>
    </source>
</evidence>
<comment type="caution">
    <text evidence="5">The sequence shown here is derived from an EMBL/GenBank/DDBJ whole genome shotgun (WGS) entry which is preliminary data.</text>
</comment>
<organism evidence="5 6">
    <name type="scientific">Sutcliffiella horikoshii</name>
    <dbReference type="NCBI Taxonomy" id="79883"/>
    <lineage>
        <taxon>Bacteria</taxon>
        <taxon>Bacillati</taxon>
        <taxon>Bacillota</taxon>
        <taxon>Bacilli</taxon>
        <taxon>Bacillales</taxon>
        <taxon>Bacillaceae</taxon>
        <taxon>Sutcliffiella</taxon>
    </lineage>
</organism>
<evidence type="ECO:0000259" key="4">
    <source>
        <dbReference type="PROSITE" id="PS50893"/>
    </source>
</evidence>
<dbReference type="Gene3D" id="3.40.50.300">
    <property type="entry name" value="P-loop containing nucleotide triphosphate hydrolases"/>
    <property type="match status" value="1"/>
</dbReference>
<dbReference type="Pfam" id="PF00005">
    <property type="entry name" value="ABC_tran"/>
    <property type="match status" value="1"/>
</dbReference>
<evidence type="ECO:0000313" key="5">
    <source>
        <dbReference type="EMBL" id="TYS67381.1"/>
    </source>
</evidence>
<dbReference type="PANTHER" id="PTHR42711:SF1">
    <property type="entry name" value="ABC-TRANSPORT PROTEIN, ATP-BINDING COMPONENT"/>
    <property type="match status" value="1"/>
</dbReference>
<dbReference type="InterPro" id="IPR050763">
    <property type="entry name" value="ABC_transporter_ATP-binding"/>
</dbReference>
<dbReference type="OrthoDB" id="9804819at2"/>
<dbReference type="InterPro" id="IPR027417">
    <property type="entry name" value="P-loop_NTPase"/>
</dbReference>
<gene>
    <name evidence="5" type="ORF">FZC76_12350</name>
</gene>
<dbReference type="InterPro" id="IPR003593">
    <property type="entry name" value="AAA+_ATPase"/>
</dbReference>
<keyword evidence="2" id="KW-0547">Nucleotide-binding</keyword>
<sequence length="351" mass="39882">MHNVIEVDSLRKEFKAYSSRSGLKGAFRDLFTRNYKIVPAVNDVSFTIKQGEMVGYIGENGAGKSTTIKMLTGILTPTSGTVRVNGMNPHKEREEFVRSIGVVFGQRSQLWWDIAVQESFRLLKKVYKVSDEDYNEHMDHVIKTLDIGHLLDKPVRKLSLGQRMRCELAAALIHNPPLLFLDEPTIGLDVLVKLKIRQFLKEINEKYKTTILLTTHDMADIEALCERVVMLDEGKIIYDGSLQKLRNNWGEGKQIRFQFAQNVTEEQLLPLTPDLDVHWKNEGKETIWSAVVSKEEEEISELIGRVVGKFAITDLTIQEISTEEIIRNIYDKGMVATGDALSQKQPVLTHG</sequence>
<accession>A0A5D4SXI4</accession>
<dbReference type="GO" id="GO:0005524">
    <property type="term" value="F:ATP binding"/>
    <property type="evidence" value="ECO:0007669"/>
    <property type="project" value="UniProtKB-KW"/>
</dbReference>
<dbReference type="STRING" id="79883.GCA_001636495_03943"/>
<dbReference type="PROSITE" id="PS50893">
    <property type="entry name" value="ABC_TRANSPORTER_2"/>
    <property type="match status" value="1"/>
</dbReference>
<dbReference type="SUPFAM" id="SSF52540">
    <property type="entry name" value="P-loop containing nucleoside triphosphate hydrolases"/>
    <property type="match status" value="1"/>
</dbReference>
<evidence type="ECO:0000256" key="2">
    <source>
        <dbReference type="ARBA" id="ARBA00022741"/>
    </source>
</evidence>
<keyword evidence="1" id="KW-0813">Transport</keyword>
<dbReference type="SMART" id="SM00382">
    <property type="entry name" value="AAA"/>
    <property type="match status" value="1"/>
</dbReference>
<evidence type="ECO:0000256" key="3">
    <source>
        <dbReference type="ARBA" id="ARBA00022840"/>
    </source>
</evidence>
<keyword evidence="3 5" id="KW-0067">ATP-binding</keyword>
<proteinExistence type="predicted"/>
<dbReference type="AlphaFoldDB" id="A0A5D4SXI4"/>
<evidence type="ECO:0000256" key="1">
    <source>
        <dbReference type="ARBA" id="ARBA00022448"/>
    </source>
</evidence>
<dbReference type="EMBL" id="VTEV01000005">
    <property type="protein sequence ID" value="TYS67381.1"/>
    <property type="molecule type" value="Genomic_DNA"/>
</dbReference>